<dbReference type="GO" id="GO:0019323">
    <property type="term" value="P:pentose catabolic process"/>
    <property type="evidence" value="ECO:0007669"/>
    <property type="project" value="UniProtKB-UniRule"/>
</dbReference>
<dbReference type="GO" id="GO:0004750">
    <property type="term" value="F:D-ribulose-phosphate 3-epimerase activity"/>
    <property type="evidence" value="ECO:0007669"/>
    <property type="project" value="UniProtKB-UniRule"/>
</dbReference>
<dbReference type="SUPFAM" id="SSF51366">
    <property type="entry name" value="Ribulose-phoshate binding barrel"/>
    <property type="match status" value="1"/>
</dbReference>
<evidence type="ECO:0000256" key="6">
    <source>
        <dbReference type="ARBA" id="ARBA00009541"/>
    </source>
</evidence>
<feature type="binding site" evidence="10 14">
    <location>
        <begin position="196"/>
        <end position="197"/>
    </location>
    <ligand>
        <name>substrate</name>
    </ligand>
</feature>
<evidence type="ECO:0000256" key="14">
    <source>
        <dbReference type="PIRSR" id="PIRSR001461-3"/>
    </source>
</evidence>
<evidence type="ECO:0000256" key="8">
    <source>
        <dbReference type="ARBA" id="ARBA00022723"/>
    </source>
</evidence>
<dbReference type="PANTHER" id="PTHR11749">
    <property type="entry name" value="RIBULOSE-5-PHOSPHATE-3-EPIMERASE"/>
    <property type="match status" value="1"/>
</dbReference>
<dbReference type="GO" id="GO:0005737">
    <property type="term" value="C:cytoplasm"/>
    <property type="evidence" value="ECO:0007669"/>
    <property type="project" value="UniProtKB-ARBA"/>
</dbReference>
<evidence type="ECO:0000313" key="15">
    <source>
        <dbReference type="EMBL" id="MBP2201459.1"/>
    </source>
</evidence>
<sequence length="220" mass="24030">MVMIGASILSANYGHMAEEVRKAEEAKVDFFHVDIMDGHFVPNLSMGLKVPEYLKDITHGTDIDVHLMVENPDIFIPKIAEASDMISFHAESTKYLFRTVDLIADHGAKPIIALNPSTGLTNIEYVLENLYGVLIMTVEPGFSGQSFINPMVKKIDKLKNLILTEGYDTKIFVDGGINTNTAPKVVESGADALVAASAIYGKDDVVKAVQDLRASANFKI</sequence>
<organism evidence="15 16">
    <name type="scientific">Methanococcus voltae</name>
    <dbReference type="NCBI Taxonomy" id="2188"/>
    <lineage>
        <taxon>Archaea</taxon>
        <taxon>Methanobacteriati</taxon>
        <taxon>Methanobacteriota</taxon>
        <taxon>Methanomada group</taxon>
        <taxon>Methanococci</taxon>
        <taxon>Methanococcales</taxon>
        <taxon>Methanococcaceae</taxon>
        <taxon>Methanococcus</taxon>
    </lineage>
</organism>
<dbReference type="PROSITE" id="PS01086">
    <property type="entry name" value="RIBUL_P_3_EPIMER_2"/>
    <property type="match status" value="1"/>
</dbReference>
<evidence type="ECO:0000313" key="16">
    <source>
        <dbReference type="Proteomes" id="UP000740329"/>
    </source>
</evidence>
<comment type="function">
    <text evidence="10">Catalyzes the reversible epimerization of D-ribulose 5-phosphate to D-xylulose 5-phosphate.</text>
</comment>
<dbReference type="FunFam" id="3.20.20.70:FF:000004">
    <property type="entry name" value="Ribulose-phosphate 3-epimerase"/>
    <property type="match status" value="1"/>
</dbReference>
<name>A0A8J7UT97_METVO</name>
<accession>A0A8J7UT97</accession>
<reference evidence="15" key="1">
    <citation type="submission" date="2021-03" db="EMBL/GenBank/DDBJ databases">
        <title>Genomic Encyclopedia of Type Strains, Phase IV (KMG-V): Genome sequencing to study the core and pangenomes of soil and plant-associated prokaryotes.</title>
        <authorList>
            <person name="Whitman W."/>
        </authorList>
    </citation>
    <scope>NUCLEOTIDE SEQUENCE</scope>
    <source>
        <strain evidence="15">C4</strain>
    </source>
</reference>
<dbReference type="InterPro" id="IPR011060">
    <property type="entry name" value="RibuloseP-bd_barrel"/>
</dbReference>
<dbReference type="NCBIfam" id="TIGR01163">
    <property type="entry name" value="rpe"/>
    <property type="match status" value="1"/>
</dbReference>
<evidence type="ECO:0000256" key="2">
    <source>
        <dbReference type="ARBA" id="ARBA00001936"/>
    </source>
</evidence>
<dbReference type="PIRSF" id="PIRSF001461">
    <property type="entry name" value="RPE"/>
    <property type="match status" value="1"/>
</dbReference>
<evidence type="ECO:0000256" key="1">
    <source>
        <dbReference type="ARBA" id="ARBA00001782"/>
    </source>
</evidence>
<keyword evidence="9 10" id="KW-0413">Isomerase</keyword>
<evidence type="ECO:0000256" key="11">
    <source>
        <dbReference type="PIRNR" id="PIRNR001461"/>
    </source>
</evidence>
<protein>
    <recommendedName>
        <fullName evidence="7 10">Ribulose-phosphate 3-epimerase</fullName>
        <ecNumber evidence="7 10">5.1.3.1</ecNumber>
    </recommendedName>
</protein>
<feature type="binding site" evidence="10 13">
    <location>
        <position position="32"/>
    </location>
    <ligand>
        <name>a divalent metal cation</name>
        <dbReference type="ChEBI" id="CHEBI:60240"/>
    </ligand>
</feature>
<dbReference type="GO" id="GO:0006098">
    <property type="term" value="P:pentose-phosphate shunt"/>
    <property type="evidence" value="ECO:0007669"/>
    <property type="project" value="UniProtKB-UniRule"/>
</dbReference>
<dbReference type="EC" id="5.1.3.1" evidence="7 10"/>
<comment type="cofactor">
    <cofactor evidence="10 13">
        <name>a divalent metal cation</name>
        <dbReference type="ChEBI" id="CHEBI:60240"/>
    </cofactor>
    <text evidence="10 13">Binds 1 divalent metal cation per subunit.</text>
</comment>
<keyword evidence="10 11" id="KW-0119">Carbohydrate metabolism</keyword>
<feature type="active site" description="Proton donor" evidence="10 12">
    <location>
        <position position="174"/>
    </location>
</feature>
<dbReference type="AlphaFoldDB" id="A0A8J7UT97"/>
<dbReference type="CDD" id="cd00429">
    <property type="entry name" value="RPE"/>
    <property type="match status" value="1"/>
</dbReference>
<dbReference type="RefSeq" id="WP_209590945.1">
    <property type="nucleotide sequence ID" value="NZ_JAGGMU010000002.1"/>
</dbReference>
<evidence type="ECO:0000256" key="5">
    <source>
        <dbReference type="ARBA" id="ARBA00001954"/>
    </source>
</evidence>
<dbReference type="GO" id="GO:0046872">
    <property type="term" value="F:metal ion binding"/>
    <property type="evidence" value="ECO:0007669"/>
    <property type="project" value="UniProtKB-UniRule"/>
</dbReference>
<dbReference type="Gene3D" id="3.20.20.70">
    <property type="entry name" value="Aldolase class I"/>
    <property type="match status" value="1"/>
</dbReference>
<evidence type="ECO:0000256" key="7">
    <source>
        <dbReference type="ARBA" id="ARBA00013188"/>
    </source>
</evidence>
<dbReference type="InterPro" id="IPR026019">
    <property type="entry name" value="Ribul_P_3_epim"/>
</dbReference>
<evidence type="ECO:0000256" key="4">
    <source>
        <dbReference type="ARBA" id="ARBA00001947"/>
    </source>
</evidence>
<gene>
    <name evidence="10" type="primary">rpe</name>
    <name evidence="15" type="ORF">J3E07_000871</name>
</gene>
<feature type="active site" description="Proton acceptor" evidence="10 12">
    <location>
        <position position="34"/>
    </location>
</feature>
<feature type="binding site" evidence="10 13">
    <location>
        <position position="174"/>
    </location>
    <ligand>
        <name>a divalent metal cation</name>
        <dbReference type="ChEBI" id="CHEBI:60240"/>
    </ligand>
</feature>
<keyword evidence="13" id="KW-0170">Cobalt</keyword>
<evidence type="ECO:0000256" key="12">
    <source>
        <dbReference type="PIRSR" id="PIRSR001461-1"/>
    </source>
</evidence>
<feature type="binding site" evidence="10 14">
    <location>
        <position position="66"/>
    </location>
    <ligand>
        <name>substrate</name>
    </ligand>
</feature>
<evidence type="ECO:0000256" key="3">
    <source>
        <dbReference type="ARBA" id="ARBA00001941"/>
    </source>
</evidence>
<feature type="binding site" evidence="10 13">
    <location>
        <position position="34"/>
    </location>
    <ligand>
        <name>a divalent metal cation</name>
        <dbReference type="ChEBI" id="CHEBI:60240"/>
    </ligand>
</feature>
<dbReference type="HAMAP" id="MF_02227">
    <property type="entry name" value="RPE"/>
    <property type="match status" value="1"/>
</dbReference>
<dbReference type="OrthoDB" id="53073at2157"/>
<feature type="binding site" evidence="10 14">
    <location>
        <position position="7"/>
    </location>
    <ligand>
        <name>substrate</name>
    </ligand>
</feature>
<dbReference type="Pfam" id="PF00834">
    <property type="entry name" value="Ribul_P_3_epim"/>
    <property type="match status" value="1"/>
</dbReference>
<dbReference type="NCBIfam" id="NF004076">
    <property type="entry name" value="PRK05581.1-4"/>
    <property type="match status" value="1"/>
</dbReference>
<comment type="cofactor">
    <cofactor evidence="4">
        <name>Zn(2+)</name>
        <dbReference type="ChEBI" id="CHEBI:29105"/>
    </cofactor>
</comment>
<evidence type="ECO:0000256" key="9">
    <source>
        <dbReference type="ARBA" id="ARBA00023235"/>
    </source>
</evidence>
<comment type="cofactor">
    <cofactor evidence="2">
        <name>Mn(2+)</name>
        <dbReference type="ChEBI" id="CHEBI:29035"/>
    </cofactor>
</comment>
<comment type="cofactor">
    <cofactor evidence="3">
        <name>Co(2+)</name>
        <dbReference type="ChEBI" id="CHEBI:48828"/>
    </cofactor>
</comment>
<comment type="caution">
    <text evidence="15">The sequence shown here is derived from an EMBL/GenBank/DDBJ whole genome shotgun (WGS) entry which is preliminary data.</text>
</comment>
<dbReference type="EMBL" id="JAGGMV010000002">
    <property type="protein sequence ID" value="MBP2201459.1"/>
    <property type="molecule type" value="Genomic_DNA"/>
</dbReference>
<feature type="binding site" evidence="10">
    <location>
        <begin position="174"/>
        <end position="176"/>
    </location>
    <ligand>
        <name>substrate</name>
    </ligand>
</feature>
<comment type="similarity">
    <text evidence="6 10 11">Belongs to the ribulose-phosphate 3-epimerase family.</text>
</comment>
<evidence type="ECO:0000256" key="13">
    <source>
        <dbReference type="PIRSR" id="PIRSR001461-2"/>
    </source>
</evidence>
<keyword evidence="13" id="KW-0862">Zinc</keyword>
<dbReference type="InterPro" id="IPR000056">
    <property type="entry name" value="Ribul_P_3_epim-like"/>
</dbReference>
<keyword evidence="8 10" id="KW-0479">Metal-binding</keyword>
<keyword evidence="13" id="KW-0464">Manganese</keyword>
<evidence type="ECO:0000256" key="10">
    <source>
        <dbReference type="HAMAP-Rule" id="MF_02227"/>
    </source>
</evidence>
<feature type="binding site" evidence="14">
    <location>
        <position position="176"/>
    </location>
    <ligand>
        <name>substrate</name>
    </ligand>
</feature>
<dbReference type="Proteomes" id="UP000740329">
    <property type="component" value="Unassembled WGS sequence"/>
</dbReference>
<feature type="binding site" evidence="10 13">
    <location>
        <position position="66"/>
    </location>
    <ligand>
        <name>a divalent metal cation</name>
        <dbReference type="ChEBI" id="CHEBI:60240"/>
    </ligand>
</feature>
<comment type="cofactor">
    <cofactor evidence="5">
        <name>Fe(2+)</name>
        <dbReference type="ChEBI" id="CHEBI:29033"/>
    </cofactor>
</comment>
<comment type="pathway">
    <text evidence="10">Carbohydrate degradation.</text>
</comment>
<comment type="catalytic activity">
    <reaction evidence="1 10 11">
        <text>D-ribulose 5-phosphate = D-xylulose 5-phosphate</text>
        <dbReference type="Rhea" id="RHEA:13677"/>
        <dbReference type="ChEBI" id="CHEBI:57737"/>
        <dbReference type="ChEBI" id="CHEBI:58121"/>
        <dbReference type="EC" id="5.1.3.1"/>
    </reaction>
</comment>
<dbReference type="InterPro" id="IPR013785">
    <property type="entry name" value="Aldolase_TIM"/>
</dbReference>
<dbReference type="PROSITE" id="PS01085">
    <property type="entry name" value="RIBUL_P_3_EPIMER_1"/>
    <property type="match status" value="1"/>
</dbReference>
<proteinExistence type="inferred from homology"/>
<feature type="binding site" evidence="10 14">
    <location>
        <begin position="141"/>
        <end position="144"/>
    </location>
    <ligand>
        <name>substrate</name>
    </ligand>
</feature>